<dbReference type="PANTHER" id="PTHR30592:SF1">
    <property type="entry name" value="SULFUR CARRIER PROTEIN FDHD"/>
    <property type="match status" value="1"/>
</dbReference>
<dbReference type="Proteomes" id="UP001597201">
    <property type="component" value="Unassembled WGS sequence"/>
</dbReference>
<evidence type="ECO:0000313" key="4">
    <source>
        <dbReference type="EMBL" id="MFD1316622.1"/>
    </source>
</evidence>
<dbReference type="InterPro" id="IPR003786">
    <property type="entry name" value="FdhD"/>
</dbReference>
<accession>A0ABW3Y418</accession>
<keyword evidence="5" id="KW-1185">Reference proteome</keyword>
<evidence type="ECO:0000256" key="3">
    <source>
        <dbReference type="HAMAP-Rule" id="MF_00187"/>
    </source>
</evidence>
<organism evidence="4 5">
    <name type="scientific">Namhaeicola litoreus</name>
    <dbReference type="NCBI Taxonomy" id="1052145"/>
    <lineage>
        <taxon>Bacteria</taxon>
        <taxon>Pseudomonadati</taxon>
        <taxon>Bacteroidota</taxon>
        <taxon>Flavobacteriia</taxon>
        <taxon>Flavobacteriales</taxon>
        <taxon>Flavobacteriaceae</taxon>
        <taxon>Namhaeicola</taxon>
    </lineage>
</organism>
<dbReference type="NCBIfam" id="TIGR00129">
    <property type="entry name" value="fdhD_narQ"/>
    <property type="match status" value="1"/>
</dbReference>
<reference evidence="5" key="1">
    <citation type="journal article" date="2019" name="Int. J. Syst. Evol. Microbiol.">
        <title>The Global Catalogue of Microorganisms (GCM) 10K type strain sequencing project: providing services to taxonomists for standard genome sequencing and annotation.</title>
        <authorList>
            <consortium name="The Broad Institute Genomics Platform"/>
            <consortium name="The Broad Institute Genome Sequencing Center for Infectious Disease"/>
            <person name="Wu L."/>
            <person name="Ma J."/>
        </authorList>
    </citation>
    <scope>NUCLEOTIDE SEQUENCE [LARGE SCALE GENOMIC DNA]</scope>
    <source>
        <strain evidence="5">CCUG 61485</strain>
    </source>
</reference>
<sequence length="273" mass="30299">MAFTFYQGKKFFAHSSQMVEDALTVEESLEMSLNGTAFSMTMRTPGNDNEFIHGYLFTEDIYTDKAEDLQINVLKKNEDGITKAVDILVPEHRLKSGYRNSRNFLSLSSCGICGKTELDELEGKLEDGLEIEAGQIENMFDMLNNSQKTFKKSGGSHAAAAFTGEGVLLSVMEDIGRHNAVDKVIGDLIIKNNLNKVKVLIVSGRISYEIVMKAFRAHIPILAAVSAPSTLAVDFSKELGITLLGFCRDDKATCYAHTHRIKSKIQKNVEEFK</sequence>
<dbReference type="PANTHER" id="PTHR30592">
    <property type="entry name" value="FORMATE DEHYDROGENASE"/>
    <property type="match status" value="1"/>
</dbReference>
<comment type="function">
    <text evidence="3">Required for formate dehydrogenase (FDH) activity. Acts as a sulfur carrier protein that transfers sulfur from IscS to the molybdenum cofactor prior to its insertion into FDH.</text>
</comment>
<name>A0ABW3Y418_9FLAO</name>
<dbReference type="InterPro" id="IPR016193">
    <property type="entry name" value="Cytidine_deaminase-like"/>
</dbReference>
<protein>
    <recommendedName>
        <fullName evidence="3">Sulfur carrier protein FdhD</fullName>
    </recommendedName>
</protein>
<gene>
    <name evidence="3 4" type="primary">fdhD</name>
    <name evidence="4" type="ORF">ACFQ39_13430</name>
</gene>
<dbReference type="PIRSF" id="PIRSF015626">
    <property type="entry name" value="FdhD"/>
    <property type="match status" value="1"/>
</dbReference>
<comment type="similarity">
    <text evidence="3">Belongs to the FdhD family.</text>
</comment>
<comment type="subcellular location">
    <subcellularLocation>
        <location evidence="3">Cytoplasm</location>
    </subcellularLocation>
</comment>
<evidence type="ECO:0000256" key="1">
    <source>
        <dbReference type="ARBA" id="ARBA00022490"/>
    </source>
</evidence>
<feature type="active site" description="Cysteine persulfide intermediate" evidence="3">
    <location>
        <position position="110"/>
    </location>
</feature>
<evidence type="ECO:0000256" key="2">
    <source>
        <dbReference type="ARBA" id="ARBA00023150"/>
    </source>
</evidence>
<dbReference type="Gene3D" id="3.10.20.10">
    <property type="match status" value="1"/>
</dbReference>
<dbReference type="HAMAP" id="MF_00187">
    <property type="entry name" value="FdhD"/>
    <property type="match status" value="1"/>
</dbReference>
<dbReference type="SUPFAM" id="SSF53927">
    <property type="entry name" value="Cytidine deaminase-like"/>
    <property type="match status" value="1"/>
</dbReference>
<keyword evidence="1 3" id="KW-0963">Cytoplasm</keyword>
<feature type="binding site" evidence="3">
    <location>
        <begin position="246"/>
        <end position="251"/>
    </location>
    <ligand>
        <name>Mo-bis(molybdopterin guanine dinucleotide)</name>
        <dbReference type="ChEBI" id="CHEBI:60539"/>
    </ligand>
</feature>
<comment type="caution">
    <text evidence="4">The sequence shown here is derived from an EMBL/GenBank/DDBJ whole genome shotgun (WGS) entry which is preliminary data.</text>
</comment>
<keyword evidence="2 3" id="KW-0501">Molybdenum cofactor biosynthesis</keyword>
<dbReference type="Gene3D" id="3.40.140.10">
    <property type="entry name" value="Cytidine Deaminase, domain 2"/>
    <property type="match status" value="1"/>
</dbReference>
<proteinExistence type="inferred from homology"/>
<dbReference type="RefSeq" id="WP_377179777.1">
    <property type="nucleotide sequence ID" value="NZ_JBHTMY010000003.1"/>
</dbReference>
<dbReference type="Pfam" id="PF02634">
    <property type="entry name" value="FdhD-NarQ"/>
    <property type="match status" value="1"/>
</dbReference>
<evidence type="ECO:0000313" key="5">
    <source>
        <dbReference type="Proteomes" id="UP001597201"/>
    </source>
</evidence>
<dbReference type="EMBL" id="JBHTMY010000003">
    <property type="protein sequence ID" value="MFD1316622.1"/>
    <property type="molecule type" value="Genomic_DNA"/>
</dbReference>